<gene>
    <name evidence="2" type="ORF">QR46_0007</name>
</gene>
<reference evidence="2 3" key="1">
    <citation type="journal article" date="2015" name="Mol. Biochem. Parasitol.">
        <title>Identification of polymorphic genes for use in assemblage B genotyping assays through comparative genomics of multiple assemblage B Giardia duodenalis isolates.</title>
        <authorList>
            <person name="Wielinga C."/>
            <person name="Thompson R.C."/>
            <person name="Monis P."/>
            <person name="Ryan U."/>
        </authorList>
    </citation>
    <scope>NUCLEOTIDE SEQUENCE [LARGE SCALE GENOMIC DNA]</scope>
    <source>
        <strain evidence="2 3">BAH15c1</strain>
    </source>
</reference>
<accession>A0A132P0K2</accession>
<evidence type="ECO:0000313" key="2">
    <source>
        <dbReference type="EMBL" id="KWX15869.1"/>
    </source>
</evidence>
<organism evidence="2 3">
    <name type="scientific">Giardia duodenalis assemblage B</name>
    <dbReference type="NCBI Taxonomy" id="1394984"/>
    <lineage>
        <taxon>Eukaryota</taxon>
        <taxon>Metamonada</taxon>
        <taxon>Diplomonadida</taxon>
        <taxon>Hexamitidae</taxon>
        <taxon>Giardiinae</taxon>
        <taxon>Giardia</taxon>
    </lineage>
</organism>
<dbReference type="Proteomes" id="UP000070089">
    <property type="component" value="Unassembled WGS sequence"/>
</dbReference>
<sequence>MERAQCTATRITPSALNTADRARELWRMKMASNSHVVISVTPQTLLSQQRGSSASALVKPSYRHNNTSPKDCNTPVYKRQRTTSQIRPLTRAALLDNQDEYYGGESLWCEDVQEEISTVSYRATRMTESVKRLFAEISVNARPLRKGDTRDLIYLAKERYEKEMEADYCTHRADASNEFCAAESAPKSTNSSDSHIANKVDSGIAHNNTINPNYILSRTSSTKSRSASKQAVLRHKLELFPRSRAGSRASQAETEHAEHAEHAEQSASNLAIRAASTGSPNIATKQLAPEQLATCDESSPLLELTFKKAFLYAKHHLSQWIRRSKE</sequence>
<proteinExistence type="predicted"/>
<dbReference type="VEuPathDB" id="GiardiaDB:QR46_0007"/>
<feature type="region of interest" description="Disordered" evidence="1">
    <location>
        <begin position="243"/>
        <end position="266"/>
    </location>
</feature>
<dbReference type="AlphaFoldDB" id="A0A132P0K2"/>
<comment type="caution">
    <text evidence="2">The sequence shown here is derived from an EMBL/GenBank/DDBJ whole genome shotgun (WGS) entry which is preliminary data.</text>
</comment>
<evidence type="ECO:0000313" key="3">
    <source>
        <dbReference type="Proteomes" id="UP000070089"/>
    </source>
</evidence>
<name>A0A132P0K2_GIAIN</name>
<feature type="region of interest" description="Disordered" evidence="1">
    <location>
        <begin position="49"/>
        <end position="72"/>
    </location>
</feature>
<dbReference type="OrthoDB" id="10258009at2759"/>
<protein>
    <submittedName>
        <fullName evidence="2">Uncharacterized protein</fullName>
    </submittedName>
</protein>
<feature type="compositionally biased region" description="Basic and acidic residues" evidence="1">
    <location>
        <begin position="253"/>
        <end position="264"/>
    </location>
</feature>
<evidence type="ECO:0000256" key="1">
    <source>
        <dbReference type="SAM" id="MobiDB-lite"/>
    </source>
</evidence>
<dbReference type="EMBL" id="JXTI01000001">
    <property type="protein sequence ID" value="KWX15869.1"/>
    <property type="molecule type" value="Genomic_DNA"/>
</dbReference>